<reference evidence="3 4" key="1">
    <citation type="submission" date="2020-08" db="EMBL/GenBank/DDBJ databases">
        <title>Genomic Encyclopedia of Type Strains, Phase IV (KMG-IV): sequencing the most valuable type-strain genomes for metagenomic binning, comparative biology and taxonomic classification.</title>
        <authorList>
            <person name="Goeker M."/>
        </authorList>
    </citation>
    <scope>NUCLEOTIDE SEQUENCE [LARGE SCALE GENOMIC DNA]</scope>
    <source>
        <strain evidence="3 4">DSM 22368</strain>
    </source>
</reference>
<evidence type="ECO:0008006" key="5">
    <source>
        <dbReference type="Google" id="ProtNLM"/>
    </source>
</evidence>
<proteinExistence type="predicted"/>
<evidence type="ECO:0000313" key="3">
    <source>
        <dbReference type="EMBL" id="MBB6521253.1"/>
    </source>
</evidence>
<dbReference type="Proteomes" id="UP000528457">
    <property type="component" value="Unassembled WGS sequence"/>
</dbReference>
<evidence type="ECO:0000313" key="4">
    <source>
        <dbReference type="Proteomes" id="UP000528457"/>
    </source>
</evidence>
<dbReference type="SUPFAM" id="SSF56436">
    <property type="entry name" value="C-type lectin-like"/>
    <property type="match status" value="1"/>
</dbReference>
<dbReference type="InterPro" id="IPR016186">
    <property type="entry name" value="C-type_lectin-like/link_sf"/>
</dbReference>
<keyword evidence="2" id="KW-0732">Signal</keyword>
<dbReference type="InterPro" id="IPR016187">
    <property type="entry name" value="CTDL_fold"/>
</dbReference>
<evidence type="ECO:0000256" key="1">
    <source>
        <dbReference type="SAM" id="Phobius"/>
    </source>
</evidence>
<organism evidence="3 4">
    <name type="scientific">Pseudoteredinibacter isoporae</name>
    <dbReference type="NCBI Taxonomy" id="570281"/>
    <lineage>
        <taxon>Bacteria</taxon>
        <taxon>Pseudomonadati</taxon>
        <taxon>Pseudomonadota</taxon>
        <taxon>Gammaproteobacteria</taxon>
        <taxon>Cellvibrionales</taxon>
        <taxon>Cellvibrionaceae</taxon>
        <taxon>Pseudoteredinibacter</taxon>
    </lineage>
</organism>
<keyword evidence="4" id="KW-1185">Reference proteome</keyword>
<sequence length="217" mass="22792">MRVLTTIAILFLASTHPVLADVRLWNTSATISGNMGGRVAADAFCDADVNKPVGLSNVRAFISLSGSDEIRDMVGNYAVPGSEEIRNRDDTLTISSNFSGLLNTATVNLDNPVAGSGGSPSPWTFSAADGSLDINNCTGGTSAAGLGTTGNQLLTDDRYLNRSTNSCGNSQALYCLSWNSASAPVAQSIPTTTGWSLLLTAFVMLALLRKRFARLKH</sequence>
<dbReference type="Gene3D" id="3.10.100.10">
    <property type="entry name" value="Mannose-Binding Protein A, subunit A"/>
    <property type="match status" value="1"/>
</dbReference>
<gene>
    <name evidence="3" type="ORF">HNR48_001531</name>
</gene>
<accession>A0A7X0MVD3</accession>
<dbReference type="InParanoid" id="A0A7X0MVD3"/>
<feature type="transmembrane region" description="Helical" evidence="1">
    <location>
        <begin position="189"/>
        <end position="208"/>
    </location>
</feature>
<dbReference type="EMBL" id="JACHHT010000001">
    <property type="protein sequence ID" value="MBB6521253.1"/>
    <property type="molecule type" value="Genomic_DNA"/>
</dbReference>
<keyword evidence="1" id="KW-0472">Membrane</keyword>
<name>A0A7X0MVD3_9GAMM</name>
<protein>
    <recommendedName>
        <fullName evidence="5">IPTL-CTERM protein sorting domain-containing protein</fullName>
    </recommendedName>
</protein>
<keyword evidence="1" id="KW-0812">Transmembrane</keyword>
<keyword evidence="1" id="KW-1133">Transmembrane helix</keyword>
<feature type="chain" id="PRO_5030568422" description="IPTL-CTERM protein sorting domain-containing protein" evidence="2">
    <location>
        <begin position="21"/>
        <end position="217"/>
    </location>
</feature>
<dbReference type="RefSeq" id="WP_166849015.1">
    <property type="nucleotide sequence ID" value="NZ_JAAONY010000001.1"/>
</dbReference>
<comment type="caution">
    <text evidence="3">The sequence shown here is derived from an EMBL/GenBank/DDBJ whole genome shotgun (WGS) entry which is preliminary data.</text>
</comment>
<evidence type="ECO:0000256" key="2">
    <source>
        <dbReference type="SAM" id="SignalP"/>
    </source>
</evidence>
<feature type="signal peptide" evidence="2">
    <location>
        <begin position="1"/>
        <end position="20"/>
    </location>
</feature>
<dbReference type="AlphaFoldDB" id="A0A7X0MVD3"/>